<comment type="caution">
    <text evidence="6">The sequence shown here is derived from an EMBL/GenBank/DDBJ whole genome shotgun (WGS) entry which is preliminary data.</text>
</comment>
<feature type="domain" description="Gfo/Idh/MocA-like oxidoreductase N-terminal" evidence="4">
    <location>
        <begin position="42"/>
        <end position="160"/>
    </location>
</feature>
<sequence>MGTPAGIDSIAASSGEAAPGTAAQPESTAACPSAAATGAPARIALAGVHGFGTHHLRNLGRLQAAGAVDLVAVADPQPPAPGSVPPSAAVHTGLEDLLAATADLDVVIVATPIQTHAPLALAALATDAALYLEKPPVASLADYNRLLDVSAASGHGVQIGFQSLGSHALAAIREQLAAGTLGTLEGISATGRWVRDRAYYKRSRWAGKRSINGVDVVDGVATNPLAHAVATALRIAGARTTADVASVETELYRANDIESDDTSVIRIRTTAGLPITCALTICAAESVEPYVTLHGSSGTAVFHYTEDRLVVETAAGRTEETYGRDDLAENLLAHRTAGVPLLSSLRDSGAFMLVLEAVRTAPLPTPIGAGHVRWEGEGEAAHAVVAGIEEALERAGREHLTFSELGLPWAVSAPTSFPVPAA</sequence>
<evidence type="ECO:0000313" key="7">
    <source>
        <dbReference type="Proteomes" id="UP000053199"/>
    </source>
</evidence>
<dbReference type="GO" id="GO:0000166">
    <property type="term" value="F:nucleotide binding"/>
    <property type="evidence" value="ECO:0007669"/>
    <property type="project" value="InterPro"/>
</dbReference>
<keyword evidence="7" id="KW-1185">Reference proteome</keyword>
<dbReference type="InterPro" id="IPR036291">
    <property type="entry name" value="NAD(P)-bd_dom_sf"/>
</dbReference>
<dbReference type="Pfam" id="PF01408">
    <property type="entry name" value="GFO_IDH_MocA"/>
    <property type="match status" value="1"/>
</dbReference>
<dbReference type="InterPro" id="IPR050463">
    <property type="entry name" value="Gfo/Idh/MocA_oxidrdct_glycsds"/>
</dbReference>
<name>A0A0V8IUW0_9MICC</name>
<gene>
    <name evidence="6" type="ORF">AS031_00415</name>
</gene>
<dbReference type="Proteomes" id="UP000053199">
    <property type="component" value="Unassembled WGS sequence"/>
</dbReference>
<keyword evidence="1" id="KW-0560">Oxidoreductase</keyword>
<dbReference type="GO" id="GO:0016491">
    <property type="term" value="F:oxidoreductase activity"/>
    <property type="evidence" value="ECO:0007669"/>
    <property type="project" value="UniProtKB-KW"/>
</dbReference>
<dbReference type="SUPFAM" id="SSF55347">
    <property type="entry name" value="Glyceraldehyde-3-phosphate dehydrogenase-like, C-terminal domain"/>
    <property type="match status" value="1"/>
</dbReference>
<proteinExistence type="predicted"/>
<dbReference type="PANTHER" id="PTHR43818:SF11">
    <property type="entry name" value="BCDNA.GH03377"/>
    <property type="match status" value="1"/>
</dbReference>
<dbReference type="Gene3D" id="3.30.360.10">
    <property type="entry name" value="Dihydrodipicolinate Reductase, domain 2"/>
    <property type="match status" value="1"/>
</dbReference>
<keyword evidence="2" id="KW-0520">NAD</keyword>
<dbReference type="Pfam" id="PF22725">
    <property type="entry name" value="GFO_IDH_MocA_C3"/>
    <property type="match status" value="1"/>
</dbReference>
<dbReference type="AlphaFoldDB" id="A0A0V8IUW0"/>
<evidence type="ECO:0000313" key="6">
    <source>
        <dbReference type="EMBL" id="KSU78561.1"/>
    </source>
</evidence>
<dbReference type="PANTHER" id="PTHR43818">
    <property type="entry name" value="BCDNA.GH03377"/>
    <property type="match status" value="1"/>
</dbReference>
<evidence type="ECO:0000256" key="1">
    <source>
        <dbReference type="ARBA" id="ARBA00023002"/>
    </source>
</evidence>
<evidence type="ECO:0000256" key="3">
    <source>
        <dbReference type="SAM" id="MobiDB-lite"/>
    </source>
</evidence>
<dbReference type="InterPro" id="IPR000683">
    <property type="entry name" value="Gfo/Idh/MocA-like_OxRdtase_N"/>
</dbReference>
<reference evidence="6 7" key="1">
    <citation type="journal article" date="2014" name="Arch. Microbiol.">
        <title>Arthrobacter enclensis sp. nov., isolated from sediment sample.</title>
        <authorList>
            <person name="Dastager S.G."/>
            <person name="Liu Q."/>
            <person name="Tang S.K."/>
            <person name="Krishnamurthi S."/>
            <person name="Lee J.C."/>
            <person name="Li W.J."/>
        </authorList>
    </citation>
    <scope>NUCLEOTIDE SEQUENCE [LARGE SCALE GENOMIC DNA]</scope>
    <source>
        <strain evidence="6 7">NIO-1008</strain>
    </source>
</reference>
<dbReference type="SUPFAM" id="SSF51735">
    <property type="entry name" value="NAD(P)-binding Rossmann-fold domains"/>
    <property type="match status" value="1"/>
</dbReference>
<organism evidence="6 7">
    <name type="scientific">Pseudarthrobacter enclensis</name>
    <dbReference type="NCBI Taxonomy" id="993070"/>
    <lineage>
        <taxon>Bacteria</taxon>
        <taxon>Bacillati</taxon>
        <taxon>Actinomycetota</taxon>
        <taxon>Actinomycetes</taxon>
        <taxon>Micrococcales</taxon>
        <taxon>Micrococcaceae</taxon>
        <taxon>Pseudarthrobacter</taxon>
    </lineage>
</organism>
<accession>A0A0V8IUW0</accession>
<protein>
    <submittedName>
        <fullName evidence="6">Oxidoreductase</fullName>
    </submittedName>
</protein>
<feature type="region of interest" description="Disordered" evidence="3">
    <location>
        <begin position="1"/>
        <end position="26"/>
    </location>
</feature>
<dbReference type="STRING" id="993070.AS031_00415"/>
<evidence type="ECO:0000259" key="5">
    <source>
        <dbReference type="Pfam" id="PF22725"/>
    </source>
</evidence>
<dbReference type="OrthoDB" id="9812981at2"/>
<feature type="domain" description="GFO/IDH/MocA-like oxidoreductase" evidence="5">
    <location>
        <begin position="170"/>
        <end position="300"/>
    </location>
</feature>
<dbReference type="InterPro" id="IPR055170">
    <property type="entry name" value="GFO_IDH_MocA-like_dom"/>
</dbReference>
<evidence type="ECO:0000259" key="4">
    <source>
        <dbReference type="Pfam" id="PF01408"/>
    </source>
</evidence>
<dbReference type="RefSeq" id="WP_058266187.1">
    <property type="nucleotide sequence ID" value="NZ_FMAZ01000001.1"/>
</dbReference>
<evidence type="ECO:0000256" key="2">
    <source>
        <dbReference type="ARBA" id="ARBA00023027"/>
    </source>
</evidence>
<dbReference type="EMBL" id="LNQM01000001">
    <property type="protein sequence ID" value="KSU78561.1"/>
    <property type="molecule type" value="Genomic_DNA"/>
</dbReference>
<dbReference type="Gene3D" id="3.40.50.720">
    <property type="entry name" value="NAD(P)-binding Rossmann-like Domain"/>
    <property type="match status" value="1"/>
</dbReference>